<proteinExistence type="predicted"/>
<dbReference type="Proteomes" id="UP000092665">
    <property type="component" value="Unassembled WGS sequence"/>
</dbReference>
<sequence>MKLPTSLLPFKISRIHTELGVFKANGYTSSTPTDEMTIILSTVFILSTDGWEELTIAQSNSNLLEQLTPYLKHHLMSKHKTQSY</sequence>
<reference evidence="2" key="1">
    <citation type="submission" date="2015-11" db="EMBL/GenBank/DDBJ databases">
        <authorList>
            <person name="Tobias N.J."/>
            <person name="Mishra B."/>
            <person name="Gupta D.K."/>
            <person name="Thines M."/>
            <person name="Stinear T.P."/>
            <person name="Bode H.B."/>
        </authorList>
    </citation>
    <scope>NUCLEOTIDE SEQUENCE [LARGE SCALE GENOMIC DNA]</scope>
    <source>
        <strain evidence="2">PB45.5</strain>
    </source>
</reference>
<evidence type="ECO:0000313" key="1">
    <source>
        <dbReference type="EMBL" id="OCA54741.1"/>
    </source>
</evidence>
<comment type="caution">
    <text evidence="1">The sequence shown here is derived from an EMBL/GenBank/DDBJ whole genome shotgun (WGS) entry which is preliminary data.</text>
</comment>
<dbReference type="EMBL" id="LOIC01000061">
    <property type="protein sequence ID" value="OCA54741.1"/>
    <property type="molecule type" value="Genomic_DNA"/>
</dbReference>
<accession>A0A1B8YHY6</accession>
<protein>
    <submittedName>
        <fullName evidence="1">Uncharacterized protein</fullName>
    </submittedName>
</protein>
<evidence type="ECO:0000313" key="2">
    <source>
        <dbReference type="Proteomes" id="UP000092665"/>
    </source>
</evidence>
<dbReference type="AlphaFoldDB" id="A0A1B8YHY6"/>
<keyword evidence="2" id="KW-1185">Reference proteome</keyword>
<name>A0A1B8YHY6_9GAMM</name>
<gene>
    <name evidence="1" type="ORF">Phpb_02089</name>
</gene>
<organism evidence="1 2">
    <name type="scientific">Photorhabdus namnaonensis</name>
    <dbReference type="NCBI Taxonomy" id="1851568"/>
    <lineage>
        <taxon>Bacteria</taxon>
        <taxon>Pseudomonadati</taxon>
        <taxon>Pseudomonadota</taxon>
        <taxon>Gammaproteobacteria</taxon>
        <taxon>Enterobacterales</taxon>
        <taxon>Morganellaceae</taxon>
        <taxon>Photorhabdus</taxon>
    </lineage>
</organism>